<dbReference type="Proteomes" id="UP001262817">
    <property type="component" value="Unassembled WGS sequence"/>
</dbReference>
<protein>
    <submittedName>
        <fullName evidence="1">Uncharacterized protein</fullName>
    </submittedName>
</protein>
<dbReference type="EMBL" id="JARPXR010000007">
    <property type="protein sequence ID" value="MDT2583870.1"/>
    <property type="molecule type" value="Genomic_DNA"/>
</dbReference>
<gene>
    <name evidence="1" type="ORF">P7D17_07045</name>
</gene>
<comment type="caution">
    <text evidence="1">The sequence shown here is derived from an EMBL/GenBank/DDBJ whole genome shotgun (WGS) entry which is preliminary data.</text>
</comment>
<organism evidence="1 2">
    <name type="scientific">Lactococcus petauri</name>
    <dbReference type="NCBI Taxonomy" id="1940789"/>
    <lineage>
        <taxon>Bacteria</taxon>
        <taxon>Bacillati</taxon>
        <taxon>Bacillota</taxon>
        <taxon>Bacilli</taxon>
        <taxon>Lactobacillales</taxon>
        <taxon>Streptococcaceae</taxon>
        <taxon>Lactococcus</taxon>
    </lineage>
</organism>
<evidence type="ECO:0000313" key="2">
    <source>
        <dbReference type="Proteomes" id="UP001262817"/>
    </source>
</evidence>
<sequence>MTEEKIEIDEIKKGLGIIANVMLLGQSTQENFLKTKENGKMFESLCSMTESYTRVLEDKMERWEAEERYRQNIALQAMETYAEGRAIIRMRKAE</sequence>
<proteinExistence type="predicted"/>
<dbReference type="AlphaFoldDB" id="A0AAJ2IVU5"/>
<dbReference type="RefSeq" id="WP_270252582.1">
    <property type="nucleotide sequence ID" value="NZ_JARPXR010000007.1"/>
</dbReference>
<name>A0AAJ2IVU5_9LACT</name>
<accession>A0AAJ2IVU5</accession>
<evidence type="ECO:0000313" key="1">
    <source>
        <dbReference type="EMBL" id="MDT2583870.1"/>
    </source>
</evidence>
<reference evidence="1" key="1">
    <citation type="submission" date="2023-03" db="EMBL/GenBank/DDBJ databases">
        <authorList>
            <person name="Shen W."/>
            <person name="Cai J."/>
        </authorList>
    </citation>
    <scope>NUCLEOTIDE SEQUENCE</scope>
    <source>
        <strain evidence="1">P86-2</strain>
    </source>
</reference>